<feature type="region of interest" description="Disordered" evidence="1">
    <location>
        <begin position="91"/>
        <end position="115"/>
    </location>
</feature>
<sequence length="115" mass="12387">MAEEKRTWVDELEATSANLVQRVQELLRDASATRVIICKPDGSELISLPLTAGVLVGGVLTLALPRLAAIGAIAGMVTQFKLKVVRQADARVEARTEEEEKQTLNPESPSSPPQP</sequence>
<dbReference type="RefSeq" id="WP_245971708.1">
    <property type="nucleotide sequence ID" value="NZ_QXDL01000314.1"/>
</dbReference>
<organism evidence="4 5">
    <name type="scientific">Calidithermus terrae</name>
    <dbReference type="NCBI Taxonomy" id="1408545"/>
    <lineage>
        <taxon>Bacteria</taxon>
        <taxon>Thermotogati</taxon>
        <taxon>Deinococcota</taxon>
        <taxon>Deinococci</taxon>
        <taxon>Thermales</taxon>
        <taxon>Thermaceae</taxon>
        <taxon>Calidithermus</taxon>
    </lineage>
</organism>
<evidence type="ECO:0000313" key="5">
    <source>
        <dbReference type="Proteomes" id="UP000265715"/>
    </source>
</evidence>
<feature type="transmembrane region" description="Helical" evidence="2">
    <location>
        <begin position="50"/>
        <end position="77"/>
    </location>
</feature>
<dbReference type="InterPro" id="IPR025642">
    <property type="entry name" value="DUF4342"/>
</dbReference>
<name>A0A399DYL3_9DEIN</name>
<dbReference type="Proteomes" id="UP000265715">
    <property type="component" value="Unassembled WGS sequence"/>
</dbReference>
<gene>
    <name evidence="4" type="ORF">Mterra_03859</name>
</gene>
<keyword evidence="5" id="KW-1185">Reference proteome</keyword>
<protein>
    <recommendedName>
        <fullName evidence="3">DUF4342 domain-containing protein</fullName>
    </recommendedName>
</protein>
<keyword evidence="2" id="KW-0472">Membrane</keyword>
<evidence type="ECO:0000259" key="3">
    <source>
        <dbReference type="Pfam" id="PF14242"/>
    </source>
</evidence>
<evidence type="ECO:0000256" key="2">
    <source>
        <dbReference type="SAM" id="Phobius"/>
    </source>
</evidence>
<accession>A0A399DYL3</accession>
<keyword evidence="2" id="KW-1133">Transmembrane helix</keyword>
<dbReference type="Pfam" id="PF14242">
    <property type="entry name" value="DUF4342"/>
    <property type="match status" value="1"/>
</dbReference>
<evidence type="ECO:0000313" key="4">
    <source>
        <dbReference type="EMBL" id="RIH76569.1"/>
    </source>
</evidence>
<proteinExistence type="predicted"/>
<comment type="caution">
    <text evidence="4">The sequence shown here is derived from an EMBL/GenBank/DDBJ whole genome shotgun (WGS) entry which is preliminary data.</text>
</comment>
<dbReference type="EMBL" id="QXDL01000314">
    <property type="protein sequence ID" value="RIH76569.1"/>
    <property type="molecule type" value="Genomic_DNA"/>
</dbReference>
<dbReference type="AlphaFoldDB" id="A0A399DYL3"/>
<keyword evidence="2" id="KW-0812">Transmembrane</keyword>
<reference evidence="4 5" key="1">
    <citation type="submission" date="2018-08" db="EMBL/GenBank/DDBJ databases">
        <title>Meiothermus terrae DSM 26712 genome sequencing project.</title>
        <authorList>
            <person name="Da Costa M.S."/>
            <person name="Albuquerque L."/>
            <person name="Raposo P."/>
            <person name="Froufe H.J.C."/>
            <person name="Barroso C.S."/>
            <person name="Egas C."/>
        </authorList>
    </citation>
    <scope>NUCLEOTIDE SEQUENCE [LARGE SCALE GENOMIC DNA]</scope>
    <source>
        <strain evidence="4 5">DSM 26712</strain>
    </source>
</reference>
<feature type="domain" description="DUF4342" evidence="3">
    <location>
        <begin position="5"/>
        <end position="86"/>
    </location>
</feature>
<evidence type="ECO:0000256" key="1">
    <source>
        <dbReference type="SAM" id="MobiDB-lite"/>
    </source>
</evidence>